<comment type="subunit">
    <text evidence="18">Homodimer. Interacts with AGER.</text>
</comment>
<organism evidence="25 26">
    <name type="scientific">Cricetulus griseus</name>
    <name type="common">Chinese hamster</name>
    <name type="synonym">Cricetulus barabensis griseus</name>
    <dbReference type="NCBI Taxonomy" id="10029"/>
    <lineage>
        <taxon>Eukaryota</taxon>
        <taxon>Metazoa</taxon>
        <taxon>Chordata</taxon>
        <taxon>Craniata</taxon>
        <taxon>Vertebrata</taxon>
        <taxon>Euteleostomi</taxon>
        <taxon>Mammalia</taxon>
        <taxon>Eutheria</taxon>
        <taxon>Euarchontoglires</taxon>
        <taxon>Glires</taxon>
        <taxon>Rodentia</taxon>
        <taxon>Myomorpha</taxon>
        <taxon>Muroidea</taxon>
        <taxon>Cricetidae</taxon>
        <taxon>Cricetinae</taxon>
        <taxon>Cricetulus</taxon>
    </lineage>
</organism>
<dbReference type="InterPro" id="IPR013787">
    <property type="entry name" value="S100_Ca-bd_sub"/>
</dbReference>
<evidence type="ECO:0000256" key="6">
    <source>
        <dbReference type="ARBA" id="ARBA00022525"/>
    </source>
</evidence>
<evidence type="ECO:0000256" key="17">
    <source>
        <dbReference type="ARBA" id="ARBA00063552"/>
    </source>
</evidence>
<evidence type="ECO:0000256" key="19">
    <source>
        <dbReference type="ARBA" id="ARBA00069237"/>
    </source>
</evidence>
<feature type="compositionally biased region" description="Basic and acidic residues" evidence="23">
    <location>
        <begin position="97"/>
        <end position="106"/>
    </location>
</feature>
<keyword evidence="14" id="KW-0446">Lipid-binding</keyword>
<evidence type="ECO:0000256" key="16">
    <source>
        <dbReference type="ARBA" id="ARBA00054538"/>
    </source>
</evidence>
<evidence type="ECO:0000256" key="13">
    <source>
        <dbReference type="ARBA" id="ARBA00023008"/>
    </source>
</evidence>
<comment type="function">
    <text evidence="15">Plays a role in the export of proteins that lack a signal peptide and are secreted by an alternative pathway. Binds two calcium ions per subunit. Binds one copper ion. Binding of one copper ion does not interfere with calcium binding. Required for the copper-dependent stress-induced export of IL1A and FGF1. The calcium-free protein binds to lipid vesicles containing phosphatidylserine, but not to vesicles containing phosphatidylcholine.</text>
</comment>
<comment type="subcellular location">
    <subcellularLocation>
        <location evidence="1">Cytoplasm</location>
    </subcellularLocation>
    <subcellularLocation>
        <location evidence="2">Secreted</location>
    </subcellularLocation>
</comment>
<evidence type="ECO:0000313" key="26">
    <source>
        <dbReference type="Proteomes" id="UP000030759"/>
    </source>
</evidence>
<evidence type="ECO:0000259" key="24">
    <source>
        <dbReference type="SMART" id="SM01394"/>
    </source>
</evidence>
<dbReference type="SUPFAM" id="SSF47473">
    <property type="entry name" value="EF-hand"/>
    <property type="match status" value="2"/>
</dbReference>
<feature type="region of interest" description="Disordered" evidence="23">
    <location>
        <begin position="97"/>
        <end position="139"/>
    </location>
</feature>
<name>A0A061IR84_CRIGR</name>
<gene>
    <name evidence="25" type="ORF">H671_1g1490</name>
</gene>
<keyword evidence="10" id="KW-0677">Repeat</keyword>
<comment type="function">
    <text evidence="16">Modulates P53/TP53 protein levels, and thereby plays a role in the regulation of cell survival and apoptosis. Depending on the context, it can promote cell proliferation or apoptosis. Plays a role in the regulation of cell migration by modulating the levels of MMP2, a matrix protease that is under transcriptional control of P53/TP53. Does not bind calcium.</text>
</comment>
<evidence type="ECO:0000256" key="2">
    <source>
        <dbReference type="ARBA" id="ARBA00004613"/>
    </source>
</evidence>
<keyword evidence="4" id="KW-0813">Transport</keyword>
<evidence type="ECO:0000256" key="3">
    <source>
        <dbReference type="ARBA" id="ARBA00007323"/>
    </source>
</evidence>
<dbReference type="CDD" id="cd05022">
    <property type="entry name" value="S-100A13"/>
    <property type="match status" value="2"/>
</dbReference>
<dbReference type="AlphaFoldDB" id="A0A061IR84"/>
<evidence type="ECO:0000256" key="20">
    <source>
        <dbReference type="ARBA" id="ARBA00069255"/>
    </source>
</evidence>
<keyword evidence="12" id="KW-0653">Protein transport</keyword>
<evidence type="ECO:0000256" key="15">
    <source>
        <dbReference type="ARBA" id="ARBA00053203"/>
    </source>
</evidence>
<dbReference type="GO" id="GO:0048471">
    <property type="term" value="C:perinuclear region of cytoplasm"/>
    <property type="evidence" value="ECO:0007669"/>
    <property type="project" value="TreeGrafter"/>
</dbReference>
<evidence type="ECO:0000256" key="4">
    <source>
        <dbReference type="ARBA" id="ARBA00022448"/>
    </source>
</evidence>
<sequence>MAAEPLTELEAAIETVVTTFFTFAGREGRKGSLSINEFKELVTEQLPHLLKDVGSLDEKMKSLDVNQDSELKFNEYWRLIGELAKEIRKEKALEIRKNRQQADHEPSAPVGQAIGQTTKLTHGRTSVPGTMGQCRSANAEDAQEFSDVERAIETLIKNFHQYSVEGGKETLTPAELRDLVTQQLPHLMPSNCGLEEKIANLGNCNDSKLEFGSFWELIGEAARSVKMESPIARS</sequence>
<evidence type="ECO:0000256" key="7">
    <source>
        <dbReference type="ARBA" id="ARBA00022553"/>
    </source>
</evidence>
<dbReference type="Proteomes" id="UP000030759">
    <property type="component" value="Unassembled WGS sequence"/>
</dbReference>
<keyword evidence="5" id="KW-0963">Cytoplasm</keyword>
<protein>
    <recommendedName>
        <fullName evidence="19">Protein S100-A13</fullName>
    </recommendedName>
    <alternativeName>
        <fullName evidence="20">Protein S100-A14</fullName>
    </alternativeName>
    <alternativeName>
        <fullName evidence="22">S100 calcium-binding protein A13</fullName>
    </alternativeName>
    <alternativeName>
        <fullName evidence="21">S100 calcium-binding protein A14</fullName>
    </alternativeName>
</protein>
<comment type="similarity">
    <text evidence="3">Belongs to the S-100 family.</text>
</comment>
<dbReference type="GO" id="GO:0005615">
    <property type="term" value="C:extracellular space"/>
    <property type="evidence" value="ECO:0007669"/>
    <property type="project" value="TreeGrafter"/>
</dbReference>
<evidence type="ECO:0000256" key="9">
    <source>
        <dbReference type="ARBA" id="ARBA00022723"/>
    </source>
</evidence>
<evidence type="ECO:0000256" key="5">
    <source>
        <dbReference type="ARBA" id="ARBA00022490"/>
    </source>
</evidence>
<evidence type="ECO:0000313" key="25">
    <source>
        <dbReference type="EMBL" id="ERE90683.1"/>
    </source>
</evidence>
<keyword evidence="7" id="KW-0597">Phosphoprotein</keyword>
<keyword evidence="6" id="KW-0964">Secreted</keyword>
<dbReference type="GO" id="GO:0048306">
    <property type="term" value="F:calcium-dependent protein binding"/>
    <property type="evidence" value="ECO:0007669"/>
    <property type="project" value="TreeGrafter"/>
</dbReference>
<evidence type="ECO:0000256" key="10">
    <source>
        <dbReference type="ARBA" id="ARBA00022737"/>
    </source>
</evidence>
<keyword evidence="13" id="KW-0186">Copper</keyword>
<keyword evidence="8" id="KW-0053">Apoptosis</keyword>
<proteinExistence type="inferred from homology"/>
<evidence type="ECO:0000256" key="1">
    <source>
        <dbReference type="ARBA" id="ARBA00004496"/>
    </source>
</evidence>
<dbReference type="EMBL" id="KE663882">
    <property type="protein sequence ID" value="ERE90683.1"/>
    <property type="molecule type" value="Genomic_DNA"/>
</dbReference>
<dbReference type="FunFam" id="1.10.238.10:FF:000221">
    <property type="entry name" value="Protein S100-A14 isoform X1"/>
    <property type="match status" value="1"/>
</dbReference>
<evidence type="ECO:0000256" key="14">
    <source>
        <dbReference type="ARBA" id="ARBA00023121"/>
    </source>
</evidence>
<evidence type="ECO:0000256" key="21">
    <source>
        <dbReference type="ARBA" id="ARBA00076814"/>
    </source>
</evidence>
<keyword evidence="11" id="KW-0106">Calcium</keyword>
<dbReference type="SMART" id="SM01394">
    <property type="entry name" value="S_100"/>
    <property type="match status" value="2"/>
</dbReference>
<dbReference type="InterPro" id="IPR011992">
    <property type="entry name" value="EF-hand-dom_pair"/>
</dbReference>
<dbReference type="GO" id="GO:0015031">
    <property type="term" value="P:protein transport"/>
    <property type="evidence" value="ECO:0007669"/>
    <property type="project" value="UniProtKB-KW"/>
</dbReference>
<evidence type="ECO:0000256" key="8">
    <source>
        <dbReference type="ARBA" id="ARBA00022703"/>
    </source>
</evidence>
<feature type="domain" description="S100/CaBP-9k-type calcium binding subdomain" evidence="24">
    <location>
        <begin position="9"/>
        <end position="51"/>
    </location>
</feature>
<dbReference type="Pfam" id="PF01023">
    <property type="entry name" value="S_100"/>
    <property type="match status" value="2"/>
</dbReference>
<evidence type="ECO:0000256" key="11">
    <source>
        <dbReference type="ARBA" id="ARBA00022837"/>
    </source>
</evidence>
<dbReference type="PANTHER" id="PTHR11639:SF57">
    <property type="entry name" value="PROTEIN S100-A13"/>
    <property type="match status" value="1"/>
</dbReference>
<dbReference type="Gene3D" id="1.10.238.10">
    <property type="entry name" value="EF-hand"/>
    <property type="match status" value="2"/>
</dbReference>
<dbReference type="FunFam" id="1.10.238.10:FF:000260">
    <property type="entry name" value="Protein S100-A13"/>
    <property type="match status" value="1"/>
</dbReference>
<accession>A0A061IR84</accession>
<dbReference type="GO" id="GO:0005509">
    <property type="term" value="F:calcium ion binding"/>
    <property type="evidence" value="ECO:0007669"/>
    <property type="project" value="TreeGrafter"/>
</dbReference>
<evidence type="ECO:0000256" key="18">
    <source>
        <dbReference type="ARBA" id="ARBA00064793"/>
    </source>
</evidence>
<keyword evidence="9" id="KW-0479">Metal-binding</keyword>
<dbReference type="PANTHER" id="PTHR11639">
    <property type="entry name" value="S100 CALCIUM-BINDING PROTEIN"/>
    <property type="match status" value="1"/>
</dbReference>
<evidence type="ECO:0000256" key="22">
    <source>
        <dbReference type="ARBA" id="ARBA00076815"/>
    </source>
</evidence>
<dbReference type="GO" id="GO:0008289">
    <property type="term" value="F:lipid binding"/>
    <property type="evidence" value="ECO:0007669"/>
    <property type="project" value="UniProtKB-KW"/>
</dbReference>
<evidence type="ECO:0000256" key="12">
    <source>
        <dbReference type="ARBA" id="ARBA00022927"/>
    </source>
</evidence>
<evidence type="ECO:0000256" key="23">
    <source>
        <dbReference type="SAM" id="MobiDB-lite"/>
    </source>
</evidence>
<feature type="domain" description="S100/CaBP-9k-type calcium binding subdomain" evidence="24">
    <location>
        <begin position="148"/>
        <end position="189"/>
    </location>
</feature>
<feature type="compositionally biased region" description="Polar residues" evidence="23">
    <location>
        <begin position="114"/>
        <end position="136"/>
    </location>
</feature>
<dbReference type="GO" id="GO:0006915">
    <property type="term" value="P:apoptotic process"/>
    <property type="evidence" value="ECO:0007669"/>
    <property type="project" value="UniProtKB-KW"/>
</dbReference>
<reference evidence="26" key="1">
    <citation type="journal article" date="2013" name="Nat. Biotechnol.">
        <title>Chinese hamster genome sequenced from sorted chromosomes.</title>
        <authorList>
            <person name="Brinkrolf K."/>
            <person name="Rupp O."/>
            <person name="Laux H."/>
            <person name="Kollin F."/>
            <person name="Ernst W."/>
            <person name="Linke B."/>
            <person name="Kofler R."/>
            <person name="Romand S."/>
            <person name="Hesse F."/>
            <person name="Budach W.E."/>
            <person name="Galosy S."/>
            <person name="Muller D."/>
            <person name="Noll T."/>
            <person name="Wienberg J."/>
            <person name="Jostock T."/>
            <person name="Leonard M."/>
            <person name="Grillari J."/>
            <person name="Tauch A."/>
            <person name="Goesmann A."/>
            <person name="Helk B."/>
            <person name="Mott J.E."/>
            <person name="Puhler A."/>
            <person name="Borth N."/>
        </authorList>
    </citation>
    <scope>NUCLEOTIDE SEQUENCE [LARGE SCALE GENOMIC DNA]</scope>
    <source>
        <strain evidence="26">17A/GY</strain>
    </source>
</reference>
<comment type="subunit">
    <text evidence="17">Homodimer. Part of a copper-dependent multiprotein complex containing S100A13, FGF1 and SYT1. Interacts with FGF1 and SYT1. Interacts with IL1A.</text>
</comment>